<keyword evidence="4" id="KW-0808">Transferase</keyword>
<name>A0A0K3C9W8_RHOTO</name>
<feature type="region of interest" description="Disordered" evidence="12">
    <location>
        <begin position="2562"/>
        <end position="2724"/>
    </location>
</feature>
<feature type="region of interest" description="Disordered" evidence="12">
    <location>
        <begin position="1"/>
        <end position="248"/>
    </location>
</feature>
<dbReference type="PROSITE" id="PS51285">
    <property type="entry name" value="AGC_KINASE_CTER"/>
    <property type="match status" value="1"/>
</dbReference>
<organism evidence="17 18">
    <name type="scientific">Rhodotorula toruloides</name>
    <name type="common">Yeast</name>
    <name type="synonym">Rhodosporidium toruloides</name>
    <dbReference type="NCBI Taxonomy" id="5286"/>
    <lineage>
        <taxon>Eukaryota</taxon>
        <taxon>Fungi</taxon>
        <taxon>Dikarya</taxon>
        <taxon>Basidiomycota</taxon>
        <taxon>Pucciniomycotina</taxon>
        <taxon>Microbotryomycetes</taxon>
        <taxon>Sporidiobolales</taxon>
        <taxon>Sporidiobolaceae</taxon>
        <taxon>Rhodotorula</taxon>
    </lineage>
</organism>
<feature type="compositionally biased region" description="Polar residues" evidence="12">
    <location>
        <begin position="995"/>
        <end position="1004"/>
    </location>
</feature>
<dbReference type="SMART" id="SM00133">
    <property type="entry name" value="S_TK_X"/>
    <property type="match status" value="1"/>
</dbReference>
<feature type="compositionally biased region" description="Low complexity" evidence="12">
    <location>
        <begin position="2562"/>
        <end position="2574"/>
    </location>
</feature>
<evidence type="ECO:0000256" key="8">
    <source>
        <dbReference type="ARBA" id="ARBA00047899"/>
    </source>
</evidence>
<feature type="region of interest" description="Disordered" evidence="12">
    <location>
        <begin position="1258"/>
        <end position="1279"/>
    </location>
</feature>
<dbReference type="CDD" id="cd17546">
    <property type="entry name" value="REC_hyHK_CKI1_RcsC-like"/>
    <property type="match status" value="1"/>
</dbReference>
<dbReference type="Pfam" id="PF00072">
    <property type="entry name" value="Response_reg"/>
    <property type="match status" value="1"/>
</dbReference>
<comment type="catalytic activity">
    <reaction evidence="9">
        <text>L-seryl-[protein] + ATP = O-phospho-L-seryl-[protein] + ADP + H(+)</text>
        <dbReference type="Rhea" id="RHEA:17989"/>
        <dbReference type="Rhea" id="RHEA-COMP:9863"/>
        <dbReference type="Rhea" id="RHEA-COMP:11604"/>
        <dbReference type="ChEBI" id="CHEBI:15378"/>
        <dbReference type="ChEBI" id="CHEBI:29999"/>
        <dbReference type="ChEBI" id="CHEBI:30616"/>
        <dbReference type="ChEBI" id="CHEBI:83421"/>
        <dbReference type="ChEBI" id="CHEBI:456216"/>
        <dbReference type="EC" id="2.7.11.1"/>
    </reaction>
</comment>
<feature type="compositionally biased region" description="Low complexity" evidence="12">
    <location>
        <begin position="1532"/>
        <end position="1543"/>
    </location>
</feature>
<feature type="compositionally biased region" description="Low complexity" evidence="12">
    <location>
        <begin position="285"/>
        <end position="297"/>
    </location>
</feature>
<evidence type="ECO:0000259" key="14">
    <source>
        <dbReference type="PROSITE" id="PS50110"/>
    </source>
</evidence>
<dbReference type="CDD" id="cd00130">
    <property type="entry name" value="PAS"/>
    <property type="match status" value="1"/>
</dbReference>
<feature type="compositionally biased region" description="Polar residues" evidence="12">
    <location>
        <begin position="345"/>
        <end position="354"/>
    </location>
</feature>
<dbReference type="InterPro" id="IPR001789">
    <property type="entry name" value="Sig_transdc_resp-reg_receiver"/>
</dbReference>
<dbReference type="InterPro" id="IPR050236">
    <property type="entry name" value="Ser_Thr_kinase_AGC"/>
</dbReference>
<dbReference type="InterPro" id="IPR011009">
    <property type="entry name" value="Kinase-like_dom_sf"/>
</dbReference>
<dbReference type="GO" id="GO:0000160">
    <property type="term" value="P:phosphorelay signal transduction system"/>
    <property type="evidence" value="ECO:0007669"/>
    <property type="project" value="InterPro"/>
</dbReference>
<dbReference type="Gene3D" id="3.40.50.2300">
    <property type="match status" value="1"/>
</dbReference>
<feature type="compositionally biased region" description="Polar residues" evidence="12">
    <location>
        <begin position="428"/>
        <end position="446"/>
    </location>
</feature>
<feature type="region of interest" description="Disordered" evidence="12">
    <location>
        <begin position="1295"/>
        <end position="1411"/>
    </location>
</feature>
<feature type="compositionally biased region" description="Basic and acidic residues" evidence="12">
    <location>
        <begin position="2624"/>
        <end position="2633"/>
    </location>
</feature>
<feature type="compositionally biased region" description="Polar residues" evidence="12">
    <location>
        <begin position="2025"/>
        <end position="2041"/>
    </location>
</feature>
<feature type="compositionally biased region" description="Low complexity" evidence="12">
    <location>
        <begin position="1125"/>
        <end position="1139"/>
    </location>
</feature>
<dbReference type="InterPro" id="IPR008271">
    <property type="entry name" value="Ser/Thr_kinase_AS"/>
</dbReference>
<dbReference type="SUPFAM" id="SSF56112">
    <property type="entry name" value="Protein kinase-like (PK-like)"/>
    <property type="match status" value="1"/>
</dbReference>
<accession>A0A0K3C9W8</accession>
<dbReference type="InterPro" id="IPR035965">
    <property type="entry name" value="PAS-like_dom_sf"/>
</dbReference>
<dbReference type="SMART" id="SM00091">
    <property type="entry name" value="PAS"/>
    <property type="match status" value="1"/>
</dbReference>
<feature type="compositionally biased region" description="Basic and acidic residues" evidence="12">
    <location>
        <begin position="2469"/>
        <end position="2478"/>
    </location>
</feature>
<reference evidence="17 18" key="1">
    <citation type="submission" date="2015-07" db="EMBL/GenBank/DDBJ databases">
        <authorList>
            <person name="Cajimat M.N.B."/>
            <person name="Milazzo M.L."/>
            <person name="Fulhorst C.F."/>
        </authorList>
    </citation>
    <scope>NUCLEOTIDE SEQUENCE [LARGE SCALE GENOMIC DNA]</scope>
    <source>
        <strain evidence="17">Single colony</strain>
    </source>
</reference>
<evidence type="ECO:0000259" key="15">
    <source>
        <dbReference type="PROSITE" id="PS50112"/>
    </source>
</evidence>
<feature type="compositionally biased region" description="Low complexity" evidence="12">
    <location>
        <begin position="653"/>
        <end position="667"/>
    </location>
</feature>
<feature type="compositionally biased region" description="Low complexity" evidence="12">
    <location>
        <begin position="16"/>
        <end position="37"/>
    </location>
</feature>
<dbReference type="Proteomes" id="UP000199069">
    <property type="component" value="Unassembled WGS sequence"/>
</dbReference>
<keyword evidence="6" id="KW-0418">Kinase</keyword>
<dbReference type="Pfam" id="PF00069">
    <property type="entry name" value="Pkinase"/>
    <property type="match status" value="2"/>
</dbReference>
<feature type="compositionally biased region" description="Low complexity" evidence="12">
    <location>
        <begin position="56"/>
        <end position="77"/>
    </location>
</feature>
<dbReference type="GO" id="GO:1901992">
    <property type="term" value="P:positive regulation of mitotic cell cycle phase transition"/>
    <property type="evidence" value="ECO:0007669"/>
    <property type="project" value="UniProtKB-ARBA"/>
</dbReference>
<dbReference type="PROSITE" id="PS00108">
    <property type="entry name" value="PROTEIN_KINASE_ST"/>
    <property type="match status" value="1"/>
</dbReference>
<feature type="region of interest" description="Disordered" evidence="12">
    <location>
        <begin position="2238"/>
        <end position="2270"/>
    </location>
</feature>
<dbReference type="STRING" id="5286.A0A0K3C9W8"/>
<dbReference type="EMBL" id="CWKI01000002">
    <property type="protein sequence ID" value="CTR05305.1"/>
    <property type="molecule type" value="Genomic_DNA"/>
</dbReference>
<feature type="compositionally biased region" description="Acidic residues" evidence="12">
    <location>
        <begin position="1822"/>
        <end position="1832"/>
    </location>
</feature>
<feature type="compositionally biased region" description="Low complexity" evidence="12">
    <location>
        <begin position="514"/>
        <end position="541"/>
    </location>
</feature>
<evidence type="ECO:0000256" key="11">
    <source>
        <dbReference type="SAM" id="Coils"/>
    </source>
</evidence>
<feature type="compositionally biased region" description="Low complexity" evidence="12">
    <location>
        <begin position="326"/>
        <end position="340"/>
    </location>
</feature>
<feature type="compositionally biased region" description="Basic residues" evidence="12">
    <location>
        <begin position="1327"/>
        <end position="1339"/>
    </location>
</feature>
<feature type="compositionally biased region" description="Basic and acidic residues" evidence="12">
    <location>
        <begin position="797"/>
        <end position="814"/>
    </location>
</feature>
<keyword evidence="5" id="KW-0547">Nucleotide-binding</keyword>
<feature type="compositionally biased region" description="Low complexity" evidence="12">
    <location>
        <begin position="2294"/>
        <end position="2306"/>
    </location>
</feature>
<dbReference type="GO" id="GO:0005634">
    <property type="term" value="C:nucleus"/>
    <property type="evidence" value="ECO:0007669"/>
    <property type="project" value="TreeGrafter"/>
</dbReference>
<evidence type="ECO:0000256" key="7">
    <source>
        <dbReference type="ARBA" id="ARBA00022840"/>
    </source>
</evidence>
<feature type="domain" description="Protein kinase" evidence="13">
    <location>
        <begin position="2083"/>
        <end position="2441"/>
    </location>
</feature>
<feature type="region of interest" description="Disordered" evidence="12">
    <location>
        <begin position="2461"/>
        <end position="2531"/>
    </location>
</feature>
<feature type="compositionally biased region" description="Low complexity" evidence="12">
    <location>
        <begin position="117"/>
        <end position="126"/>
    </location>
</feature>
<dbReference type="CDD" id="cd05611">
    <property type="entry name" value="STKc_Rim15_like"/>
    <property type="match status" value="1"/>
</dbReference>
<keyword evidence="3 10" id="KW-0597">Phosphoprotein</keyword>
<feature type="domain" description="AGC-kinase C-terminal" evidence="16">
    <location>
        <begin position="2442"/>
        <end position="2550"/>
    </location>
</feature>
<evidence type="ECO:0000256" key="10">
    <source>
        <dbReference type="PROSITE-ProRule" id="PRU00169"/>
    </source>
</evidence>
<feature type="compositionally biased region" description="Low complexity" evidence="12">
    <location>
        <begin position="152"/>
        <end position="189"/>
    </location>
</feature>
<evidence type="ECO:0000256" key="6">
    <source>
        <dbReference type="ARBA" id="ARBA00022777"/>
    </source>
</evidence>
<dbReference type="Gene3D" id="3.30.450.20">
    <property type="entry name" value="PAS domain"/>
    <property type="match status" value="1"/>
</dbReference>
<dbReference type="InterPro" id="IPR000961">
    <property type="entry name" value="AGC-kinase_C"/>
</dbReference>
<feature type="compositionally biased region" description="Low complexity" evidence="12">
    <location>
        <begin position="2046"/>
        <end position="2058"/>
    </location>
</feature>
<evidence type="ECO:0000259" key="16">
    <source>
        <dbReference type="PROSITE" id="PS51285"/>
    </source>
</evidence>
<evidence type="ECO:0000256" key="5">
    <source>
        <dbReference type="ARBA" id="ARBA00022741"/>
    </source>
</evidence>
<dbReference type="PROSITE" id="PS50110">
    <property type="entry name" value="RESPONSE_REGULATORY"/>
    <property type="match status" value="1"/>
</dbReference>
<feature type="domain" description="Response regulatory" evidence="14">
    <location>
        <begin position="2775"/>
        <end position="2890"/>
    </location>
</feature>
<dbReference type="InterPro" id="IPR000719">
    <property type="entry name" value="Prot_kinase_dom"/>
</dbReference>
<dbReference type="PROSITE" id="PS50011">
    <property type="entry name" value="PROTEIN_KINASE_DOM"/>
    <property type="match status" value="1"/>
</dbReference>
<protein>
    <recommendedName>
        <fullName evidence="1">non-specific serine/threonine protein kinase</fullName>
        <ecNumber evidence="1">2.7.11.1</ecNumber>
    </recommendedName>
</protein>
<gene>
    <name evidence="17" type="primary">FGENESH: predicted gene_2.335</name>
    <name evidence="17" type="ORF">BN2166_0011660</name>
</gene>
<evidence type="ECO:0000256" key="12">
    <source>
        <dbReference type="SAM" id="MobiDB-lite"/>
    </source>
</evidence>
<dbReference type="SUPFAM" id="SSF55785">
    <property type="entry name" value="PYP-like sensor domain (PAS domain)"/>
    <property type="match status" value="1"/>
</dbReference>
<dbReference type="SUPFAM" id="SSF52172">
    <property type="entry name" value="CheY-like"/>
    <property type="match status" value="1"/>
</dbReference>
<feature type="region of interest" description="Disordered" evidence="12">
    <location>
        <begin position="1810"/>
        <end position="1832"/>
    </location>
</feature>
<dbReference type="Gene3D" id="1.10.510.10">
    <property type="entry name" value="Transferase(Phosphotransferase) domain 1"/>
    <property type="match status" value="1"/>
</dbReference>
<dbReference type="PANTHER" id="PTHR24356">
    <property type="entry name" value="SERINE/THREONINE-PROTEIN KINASE"/>
    <property type="match status" value="1"/>
</dbReference>
<feature type="domain" description="PAS" evidence="15">
    <location>
        <begin position="1584"/>
        <end position="1657"/>
    </location>
</feature>
<evidence type="ECO:0000256" key="4">
    <source>
        <dbReference type="ARBA" id="ARBA00022679"/>
    </source>
</evidence>
<feature type="compositionally biased region" description="Polar residues" evidence="12">
    <location>
        <begin position="1396"/>
        <end position="1411"/>
    </location>
</feature>
<feature type="compositionally biased region" description="Polar residues" evidence="12">
    <location>
        <begin position="1"/>
        <end position="15"/>
    </location>
</feature>
<dbReference type="GO" id="GO:0005524">
    <property type="term" value="F:ATP binding"/>
    <property type="evidence" value="ECO:0007669"/>
    <property type="project" value="UniProtKB-KW"/>
</dbReference>
<comment type="catalytic activity">
    <reaction evidence="8">
        <text>L-threonyl-[protein] + ATP = O-phospho-L-threonyl-[protein] + ADP + H(+)</text>
        <dbReference type="Rhea" id="RHEA:46608"/>
        <dbReference type="Rhea" id="RHEA-COMP:11060"/>
        <dbReference type="Rhea" id="RHEA-COMP:11605"/>
        <dbReference type="ChEBI" id="CHEBI:15378"/>
        <dbReference type="ChEBI" id="CHEBI:30013"/>
        <dbReference type="ChEBI" id="CHEBI:30616"/>
        <dbReference type="ChEBI" id="CHEBI:61977"/>
        <dbReference type="ChEBI" id="CHEBI:456216"/>
        <dbReference type="EC" id="2.7.11.1"/>
    </reaction>
</comment>
<feature type="compositionally biased region" description="Low complexity" evidence="12">
    <location>
        <begin position="2593"/>
        <end position="2607"/>
    </location>
</feature>
<dbReference type="FunFam" id="1.10.510.10:FF:000340">
    <property type="entry name" value="Serine threonine protein kinase"/>
    <property type="match status" value="1"/>
</dbReference>
<evidence type="ECO:0000256" key="3">
    <source>
        <dbReference type="ARBA" id="ARBA00022553"/>
    </source>
</evidence>
<dbReference type="SMART" id="SM00220">
    <property type="entry name" value="S_TKc"/>
    <property type="match status" value="1"/>
</dbReference>
<feature type="compositionally biased region" description="Basic and acidic residues" evidence="12">
    <location>
        <begin position="207"/>
        <end position="216"/>
    </location>
</feature>
<proteinExistence type="predicted"/>
<feature type="modified residue" description="4-aspartylphosphate" evidence="10">
    <location>
        <position position="2824"/>
    </location>
</feature>
<dbReference type="FunFam" id="1.10.510.10:FF:000580">
    <property type="entry name" value="AGC protein kinase"/>
    <property type="match status" value="1"/>
</dbReference>
<dbReference type="PANTHER" id="PTHR24356:SF1">
    <property type="entry name" value="SERINE_THREONINE-PROTEIN KINASE GREATWALL"/>
    <property type="match status" value="1"/>
</dbReference>
<dbReference type="GO" id="GO:0005737">
    <property type="term" value="C:cytoplasm"/>
    <property type="evidence" value="ECO:0007669"/>
    <property type="project" value="TreeGrafter"/>
</dbReference>
<dbReference type="FunFam" id="3.30.200.20:FF:001008">
    <property type="entry name" value="Serine/threonine-protein kinase cek1"/>
    <property type="match status" value="1"/>
</dbReference>
<keyword evidence="2" id="KW-0723">Serine/threonine-protein kinase</keyword>
<feature type="compositionally biased region" description="Low complexity" evidence="12">
    <location>
        <begin position="2254"/>
        <end position="2264"/>
    </location>
</feature>
<dbReference type="SMART" id="SM00448">
    <property type="entry name" value="REC"/>
    <property type="match status" value="1"/>
</dbReference>
<feature type="region of interest" description="Disordered" evidence="12">
    <location>
        <begin position="1845"/>
        <end position="1876"/>
    </location>
</feature>
<dbReference type="InterPro" id="IPR000014">
    <property type="entry name" value="PAS"/>
</dbReference>
<evidence type="ECO:0000313" key="17">
    <source>
        <dbReference type="EMBL" id="CTR05305.1"/>
    </source>
</evidence>
<feature type="region of interest" description="Disordered" evidence="12">
    <location>
        <begin position="271"/>
        <end position="671"/>
    </location>
</feature>
<feature type="compositionally biased region" description="Low complexity" evidence="12">
    <location>
        <begin position="377"/>
        <end position="420"/>
    </location>
</feature>
<feature type="compositionally biased region" description="Basic and acidic residues" evidence="12">
    <location>
        <begin position="313"/>
        <end position="325"/>
    </location>
</feature>
<evidence type="ECO:0000256" key="9">
    <source>
        <dbReference type="ARBA" id="ARBA00048679"/>
    </source>
</evidence>
<dbReference type="EC" id="2.7.11.1" evidence="1"/>
<feature type="compositionally biased region" description="Acidic residues" evidence="12">
    <location>
        <begin position="781"/>
        <end position="796"/>
    </location>
</feature>
<keyword evidence="18" id="KW-1185">Reference proteome</keyword>
<keyword evidence="7" id="KW-0067">ATP-binding</keyword>
<evidence type="ECO:0000313" key="18">
    <source>
        <dbReference type="Proteomes" id="UP000199069"/>
    </source>
</evidence>
<feature type="compositionally biased region" description="Acidic residues" evidence="12">
    <location>
        <begin position="217"/>
        <end position="232"/>
    </location>
</feature>
<feature type="compositionally biased region" description="Low complexity" evidence="12">
    <location>
        <begin position="2710"/>
        <end position="2724"/>
    </location>
</feature>
<feature type="compositionally biased region" description="Basic and acidic residues" evidence="12">
    <location>
        <begin position="2517"/>
        <end position="2531"/>
    </location>
</feature>
<feature type="region of interest" description="Disordered" evidence="12">
    <location>
        <begin position="1523"/>
        <end position="1555"/>
    </location>
</feature>
<feature type="compositionally biased region" description="Polar residues" evidence="12">
    <location>
        <begin position="2905"/>
        <end position="2915"/>
    </location>
</feature>
<feature type="region of interest" description="Disordered" evidence="12">
    <location>
        <begin position="966"/>
        <end position="1197"/>
    </location>
</feature>
<sequence>MSQSDSPPSRQTTPLSRRTSAGSSTSGTSSNSPPQGSRVAQPAPPLFTSRTGPQGSPARRSAFPASSSPLSSGSSAARSRRRQDSISSSVSNITDPTSYEESGEECMGSDGGDKEAASPPNGALAAGSGGSGLAQARRTGGSASLSVQDLMATVPASSSGASSSAPSVSIPSSSTFPIPIATSIPPSSVRLSTTPLFPSPLAQASAPHDDHSRGEDGDSEGEDEEEEDDPVDWAEKMQPRRPSSRGAAVFGGALSCSISSCRSVLTGFASADLELSPPPGGIDLPESSPVASASSEATPRPAVRTRHRQMGGETRDSSPEIDSSRSARSPRVRSVGRASGLSAVLNASPTSEVSPTKRKSRDSGSLAGLGVDIRGAGSPPSRSGSMSGSFVSSASPPSPTSSLSISPSSVSRRASLALVSPPRPFQPGSPTTSRLARTSAAPSGSIISVPLPFPAAPPPSESIKLQKVPESVRSALEFRQPASFSGEPMSLPNIHGFGPSTSPTNVRVPKTPLATRAPSPASSPSSRSSRNSPNTSRTPSRLPSRQSSSEKLQGVSISPPPERSTPSMASSAFAPLFPFTTSAASPAIGSTRTRDRSRSISVSTEQAALGTPWPRSAVEGKTAQFPTKDLPVSPPTDLLTPFEGSRRKPTHTPSASISSIGGLSPSSRLATHRTSIAPAGVGVGNDSTDEYAQIILSTRNAKVRKWKTSGTSVSTLEAGTVGAGKTWTNLGETSEEAVEATADGQAVANYEVQPETKEIEWVDWLDEYRKMKEAKLKADEAGDGDSDEEAIEEDEQGEKAEEAGETRAAAEKGKAVQTRVTTPSPPRREDYKPAEPALTAAQKGKAKATTTDFNSFEAATTPKSSVVTTGFLTPSVPLSQQSYFPLAAHVGGASSAGASFQPITTATPMTIADPFDFAPLRKTISTAGSTASGLGSSPGGKRRRNFAKLGNKIDAWWSAVRTSFATTPDERTRHRRTSTDHPALSKMSTIEPMASRTSSQFTRPTSPPGSARLRNVASAQDLSRSFAPQIPPHMTNPFHDRVPAGALAPGARIDSSRRNKSPGSGRSGEESDSNATSRTRRNPHLSLNLGPSFNQMLPPRVSPRSSPSPRSTPGERPSATDRQQPAKPSTAAQPAAATPLSPPDEPSLTPGHSPMWDRTPGLVPMSSHFPIRERKVSTATTSRPKVLKDGKGSSSFSMQTVQQQIRQRLSSAKENCDKELRRIIAGITNYVENDLHKDVGTPLPPAPADVGARFGQLATEEGGSGRGYGSPAEFEDSGGEAVMDVDDEPVEELAYTDSDGAGTCIPPSRLKTPHISTDTPTNDGRRRSLVPRTRSKSPRRASLAARQRRLTSVPRDAGSLGERKTRSASGSNASSRSNSQSRSHSPMPPGRRHVSGSRSPGHSSLGHQPSSHTNLAESAFIVLLQEIITVATEILDTPIAKLTSKPGSCAEYIARVQQIGEAWNDNPELPCRGWYVQLLLAVAGLSRVVEWWEAEKGFWSFEDGADDNGEPILFVAKPTVEDSPEVRARGESLSSVRTSSLQSPQPKWSPLGIDLGDRADAMSEAGGRTREVSTAVGEDDSQQRVEDLHEAVETIRSQTLLMELSLDGQLFQYLSSAWQDLVGIEPEECLDTPISDFLYPDDAAVFAEATRQLEADDSHTVEVSFRLRVASASQTSQDDSPPEDLYEAMEGKGMLMLDGLTGSPSHTMWVVRPAPYSEAVDQSNQSLGRYGLDGVHWRSTSDPSFFLSPGRLNLEPILCRICERPTPAWFFEKHNETCNEVHRLEGDISECNDRLKELLRTVDELVAHLDHRREQGAGDSSENGDGDEDDDDVVEYRGIPLALSPAATPPTYLEGLRPPLDARHSPSPPQQVRRSQQRVFEHVREITQIALSISTPSVSDETGEIPIQEQRLLSPNSENNLAAVMRWQRPSTEEAAMTRLVSDTEEQIRFKLNSVNRLRNTILYAEKVRQEWEIKAREAIEALHATGTTQTRQPSPLPFDSPQLQPLQFDDDSPRHLDALDLHRPTQNLGRQGSQPLSLLSPNLVPDDGSGLSSSPSANLALSPRIPAVVPSSRTKPSSIKDFKVIKPISKGAFGSVYLAKKITTGDYYAIKVLKKSDMVAKNQVTNVKAERMILMTQTDSEFVVKLYYTFQSKDYLYLVMEYLNGGDCAALVKNLGGLPEDWAKRYVAEVVVGLDHLHSSGIIHRDLKPDNLLIDSKGHLKLTDFGLSRIGLLGRQTQLPSARDRRPPIYGRSSSGALSNASSPLQTPALSAQSPAGYFGNVPITDSFSLDTPSESSGSSLPPSSHARAVSIRSPQVSASRPVGVVGPPGAAAETPNKHFVGTPDYLAPESILGVGMDACVDWWALGVISYEFLYGFPPFHDETPEKVFENILSRRFEWHEDAIEISPEAHDFIDKLLAPDPARRLGTKGAAEVKAHPFLADIDWDNLLKQPVDFVPKVTDPESTDYFDPRGATEQEFKEEDGAEDPAVANDPAVAQMQQEPPTPFRPPNFGDAARTPRERAGTAPVRRETDDFGTFNFRNLTVLKQANDDVIRKLKDEQLLPPSSGLPLSSLKTSARSRGGSIDIRAGGFAPSSPSSASISSSNSGLLRGQPSSSPFGGPTRSREPSESADIKMSVSVSPGTERFRARQPSFGSVGGRPGGLHQRRNSLPSRFRKVSVSEPMSESERSALPQDWAIGSGRRRVSVAQSPAPSTLSSPLSAIEPLPPLSIPEPQYEDIESHSAPPVPAPIDTALRASPSPASAGPASSRLATIDCLVAGRNPIVTKVLETMLQRLGCRVVVVPNGAEAILAAGGIPFDVLFLDLAMPVVDGEKAARMIKSTVNPSTNAPIVAVCSQPAAIDDAVGTLFAATLSKPIMKADLLAVLAHLGFKVEVKQNEERRSSDGNVSVGSSTRTNEERRGSA</sequence>
<feature type="coiled-coil region" evidence="11">
    <location>
        <begin position="1781"/>
        <end position="1808"/>
    </location>
</feature>
<feature type="region of interest" description="Disordered" evidence="12">
    <location>
        <begin position="776"/>
        <end position="846"/>
    </location>
</feature>
<dbReference type="OMA" id="YLSSAWQ"/>
<feature type="compositionally biased region" description="Low complexity" evidence="12">
    <location>
        <begin position="1367"/>
        <end position="1385"/>
    </location>
</feature>
<dbReference type="GO" id="GO:0004674">
    <property type="term" value="F:protein serine/threonine kinase activity"/>
    <property type="evidence" value="ECO:0007669"/>
    <property type="project" value="UniProtKB-KW"/>
</dbReference>
<feature type="compositionally biased region" description="Low complexity" evidence="12">
    <location>
        <begin position="1098"/>
        <end position="1117"/>
    </location>
</feature>
<feature type="region of interest" description="Disordered" evidence="12">
    <location>
        <begin position="2291"/>
        <end position="2324"/>
    </location>
</feature>
<dbReference type="Gene3D" id="3.30.200.20">
    <property type="entry name" value="Phosphorylase Kinase, domain 1"/>
    <property type="match status" value="1"/>
</dbReference>
<evidence type="ECO:0000256" key="1">
    <source>
        <dbReference type="ARBA" id="ARBA00012513"/>
    </source>
</evidence>
<feature type="region of interest" description="Disordered" evidence="12">
    <location>
        <begin position="1986"/>
        <end position="2058"/>
    </location>
</feature>
<evidence type="ECO:0000256" key="2">
    <source>
        <dbReference type="ARBA" id="ARBA00022527"/>
    </source>
</evidence>
<dbReference type="PROSITE" id="PS50112">
    <property type="entry name" value="PAS"/>
    <property type="match status" value="1"/>
</dbReference>
<feature type="compositionally biased region" description="Pro residues" evidence="12">
    <location>
        <begin position="451"/>
        <end position="460"/>
    </location>
</feature>
<keyword evidence="11" id="KW-0175">Coiled coil</keyword>
<dbReference type="InterPro" id="IPR011006">
    <property type="entry name" value="CheY-like_superfamily"/>
</dbReference>
<feature type="region of interest" description="Disordered" evidence="12">
    <location>
        <begin position="2898"/>
        <end position="2924"/>
    </location>
</feature>
<feature type="compositionally biased region" description="Basic and acidic residues" evidence="12">
    <location>
        <begin position="2012"/>
        <end position="2024"/>
    </location>
</feature>
<evidence type="ECO:0000259" key="13">
    <source>
        <dbReference type="PROSITE" id="PS50011"/>
    </source>
</evidence>